<dbReference type="InterPro" id="IPR010982">
    <property type="entry name" value="Lambda_DNA-bd_dom_sf"/>
</dbReference>
<dbReference type="EMBL" id="MSCT01000009">
    <property type="protein sequence ID" value="OLF54636.1"/>
    <property type="molecule type" value="Genomic_DNA"/>
</dbReference>
<keyword evidence="1" id="KW-0238">DNA-binding</keyword>
<dbReference type="PANTHER" id="PTHR46558:SF11">
    <property type="entry name" value="HTH-TYPE TRANSCRIPTIONAL REGULATOR XRE"/>
    <property type="match status" value="1"/>
</dbReference>
<gene>
    <name evidence="3" type="ORF">BTN82_11600</name>
</gene>
<dbReference type="AlphaFoldDB" id="A0A1Q8ES63"/>
<organism evidence="3 4">
    <name type="scientific">Pseudomonas chlororaphis</name>
    <dbReference type="NCBI Taxonomy" id="587753"/>
    <lineage>
        <taxon>Bacteria</taxon>
        <taxon>Pseudomonadati</taxon>
        <taxon>Pseudomonadota</taxon>
        <taxon>Gammaproteobacteria</taxon>
        <taxon>Pseudomonadales</taxon>
        <taxon>Pseudomonadaceae</taxon>
        <taxon>Pseudomonas</taxon>
    </lineage>
</organism>
<reference evidence="3 4" key="1">
    <citation type="submission" date="2016-12" db="EMBL/GenBank/DDBJ databases">
        <authorList>
            <person name="Song W.-J."/>
            <person name="Kurnit D.M."/>
        </authorList>
    </citation>
    <scope>NUCLEOTIDE SEQUENCE [LARGE SCALE GENOMIC DNA]</scope>
    <source>
        <strain evidence="3 4">PCL1601</strain>
    </source>
</reference>
<dbReference type="SUPFAM" id="SSF47413">
    <property type="entry name" value="lambda repressor-like DNA-binding domains"/>
    <property type="match status" value="1"/>
</dbReference>
<sequence length="299" mass="33709">MGRTMKRLKELRKALGLTQAALADHLNVSQQTVARWERGDAEPNFAMLRDIAMLMGTSVDDLLEYSVGRAKIPSQHWSPQDEDIDGFWGHIGLLPPGRTKSLWYPITENECERVSRIISERDSFSGWLLLTTLNNKALIVNPDLLQRIRLLDDAADEPDDGDWDLSIDGYQGWGAEVYRGIGEFFWDEDKFEVKNSPSLKKSICDLVEEHELDEEAACELLEHTKIYLSSGSQISFKAVRGGVYELATEADCATPSTIFLENDYSGELNYFAPKHVALVEVPLTEYLEAAKEMMAELDS</sequence>
<evidence type="ECO:0000259" key="2">
    <source>
        <dbReference type="PROSITE" id="PS50943"/>
    </source>
</evidence>
<dbReference type="PANTHER" id="PTHR46558">
    <property type="entry name" value="TRACRIPTIONAL REGULATORY PROTEIN-RELATED-RELATED"/>
    <property type="match status" value="1"/>
</dbReference>
<accession>A0A1Q8ES63</accession>
<dbReference type="Gene3D" id="1.10.260.40">
    <property type="entry name" value="lambda repressor-like DNA-binding domains"/>
    <property type="match status" value="1"/>
</dbReference>
<dbReference type="OrthoDB" id="6856062at2"/>
<evidence type="ECO:0000313" key="3">
    <source>
        <dbReference type="EMBL" id="OLF54636.1"/>
    </source>
</evidence>
<dbReference type="Pfam" id="PF01381">
    <property type="entry name" value="HTH_3"/>
    <property type="match status" value="1"/>
</dbReference>
<dbReference type="Proteomes" id="UP000185578">
    <property type="component" value="Unassembled WGS sequence"/>
</dbReference>
<comment type="caution">
    <text evidence="3">The sequence shown here is derived from an EMBL/GenBank/DDBJ whole genome shotgun (WGS) entry which is preliminary data.</text>
</comment>
<dbReference type="PROSITE" id="PS50943">
    <property type="entry name" value="HTH_CROC1"/>
    <property type="match status" value="1"/>
</dbReference>
<name>A0A1Q8ES63_9PSED</name>
<dbReference type="InterPro" id="IPR001387">
    <property type="entry name" value="Cro/C1-type_HTH"/>
</dbReference>
<evidence type="ECO:0000256" key="1">
    <source>
        <dbReference type="ARBA" id="ARBA00023125"/>
    </source>
</evidence>
<feature type="domain" description="HTH cro/C1-type" evidence="2">
    <location>
        <begin position="8"/>
        <end position="62"/>
    </location>
</feature>
<dbReference type="CDD" id="cd00093">
    <property type="entry name" value="HTH_XRE"/>
    <property type="match status" value="1"/>
</dbReference>
<proteinExistence type="predicted"/>
<evidence type="ECO:0000313" key="4">
    <source>
        <dbReference type="Proteomes" id="UP000185578"/>
    </source>
</evidence>
<protein>
    <recommendedName>
        <fullName evidence="2">HTH cro/C1-type domain-containing protein</fullName>
    </recommendedName>
</protein>
<dbReference type="GO" id="GO:0003677">
    <property type="term" value="F:DNA binding"/>
    <property type="evidence" value="ECO:0007669"/>
    <property type="project" value="UniProtKB-KW"/>
</dbReference>
<dbReference type="SMART" id="SM00530">
    <property type="entry name" value="HTH_XRE"/>
    <property type="match status" value="1"/>
</dbReference>